<evidence type="ECO:0000313" key="20">
    <source>
        <dbReference type="Proteomes" id="UP001216674"/>
    </source>
</evidence>
<reference evidence="19 20" key="1">
    <citation type="submission" date="2023-03" db="EMBL/GenBank/DDBJ databases">
        <title>Draft assemblies of triclosan tolerant bacteria isolated from returned activated sludge.</title>
        <authorList>
            <person name="Van Hamelsveld S."/>
        </authorList>
    </citation>
    <scope>NUCLEOTIDE SEQUENCE [LARGE SCALE GENOMIC DNA]</scope>
    <source>
        <strain evidence="19 20">GW210010_S58</strain>
    </source>
</reference>
<keyword evidence="4" id="KW-1003">Cell membrane</keyword>
<dbReference type="CDD" id="cd16922">
    <property type="entry name" value="HATPase_EvgS-ArcB-TorS-like"/>
    <property type="match status" value="1"/>
</dbReference>
<dbReference type="Proteomes" id="UP001216674">
    <property type="component" value="Unassembled WGS sequence"/>
</dbReference>
<feature type="domain" description="HPt" evidence="18">
    <location>
        <begin position="1014"/>
        <end position="1104"/>
    </location>
</feature>
<keyword evidence="6 15" id="KW-0812">Transmembrane</keyword>
<proteinExistence type="predicted"/>
<evidence type="ECO:0000256" key="9">
    <source>
        <dbReference type="ARBA" id="ARBA00022989"/>
    </source>
</evidence>
<dbReference type="InterPro" id="IPR036890">
    <property type="entry name" value="HATPase_C_sf"/>
</dbReference>
<dbReference type="Pfam" id="PF01627">
    <property type="entry name" value="Hpt"/>
    <property type="match status" value="1"/>
</dbReference>
<comment type="caution">
    <text evidence="19">The sequence shown here is derived from an EMBL/GenBank/DDBJ whole genome shotgun (WGS) entry which is preliminary data.</text>
</comment>
<dbReference type="InterPro" id="IPR036641">
    <property type="entry name" value="HPT_dom_sf"/>
</dbReference>
<dbReference type="SUPFAM" id="SSF52172">
    <property type="entry name" value="CheY-like"/>
    <property type="match status" value="1"/>
</dbReference>
<keyword evidence="9 15" id="KW-1133">Transmembrane helix</keyword>
<sequence length="1104" mass="118549">MKQARGAKVQELARSALRLNAGLLAVAGLAAVLLGTTYWGLSRVLGVEQRKIELHFERLTGNIHEHERFLLQFIRATEPAPQTAPQTTPRRLRADLTTLRVMPRGDVDIYEGQQFSFSTPFALALPGTHALPLAPEARERQFGLGLIASSFYSSFWSRSRYLAPQMLLADLDSLAGLAVPSIDAQPEAGTRGRQGFLRVLQAVRERILADPPQPGVLQVQWRAAGQLLGGPTPELLAYVSDSVPDELWWAAAAPRRTAAVAVLDFDSIDRLLNVPTYEALHLLGPDGRVLSGSAEWVRQYADGIHLTRQGLLVRLGEAGGQGWQAAYLVPYRQVLRDERWAILKWGLGLLAIFGGGWGLRRWYRRRVVLPASAAHRALQDSHAFNRAIIETAPVALCVLGDSGRAVITQNALTQAWLGGPGAIAALVRDWHLFEAGAPVRGEACVIAGGLFLHARWAPAQYEGASVLLCAFNDITAHRQAESALRRARAAADEANAAKSRFLATMSHEIRTPLYGVVSTLELLGLTPLDARQQGYLHTIRSSSDILLQLISDILDISKIEAGQMPLEPEVFSPLALAEETVRNYAALAHEKGLQLYSCIAADIPARVSGDSTRIRQILSNLISNAIKFTETGRVVLHLRMGERPAQAEGQVRLEWQVVDSGAGIPKEQQARLFEPFYQADEGRHHAVTGTGLGLSICLRLCQMMGGSLDVASAPGLGSSFGLGLTLREVESAPALGGEARLPRETIHVRSPSPELTGSLCRWLESWGAVAAPVAPEGETAARSGLLLELLPEFLPPMDWQGVRVLGSHDAELEPQPCAQGWQVNLHSLADLCRALAVAAHGATPAMPGPQAAGKRAPRRQALGLRVLVAEDNPINRTLLGEQLEQLGCVVVAARNGQEALRCMDEAAGKAGHIDIVLTDVGMPVMDGYALTRALRQRDPAIPIIGVTANAMRDEEARCLAAGMNGWLTKPMSLQTLHACLRKAAGPRGSATADGPARSGPPGPPPAATPATGDGIQVPEGLLAVFVNTMREDLDAINAAIGRDDTGEVRRLLHRIRGALAVAQAQALVAACSQTETGLADGVPLAQDAELHDLVARIETAIQHL</sequence>
<name>A0ABT6ASR2_9BURK</name>
<feature type="modified residue" description="Phosphohistidine" evidence="12">
    <location>
        <position position="1053"/>
    </location>
</feature>
<feature type="region of interest" description="Disordered" evidence="14">
    <location>
        <begin position="984"/>
        <end position="1014"/>
    </location>
</feature>
<dbReference type="InterPro" id="IPR011006">
    <property type="entry name" value="CheY-like_superfamily"/>
</dbReference>
<organism evidence="19 20">
    <name type="scientific">Cupriavidus basilensis</name>
    <dbReference type="NCBI Taxonomy" id="68895"/>
    <lineage>
        <taxon>Bacteria</taxon>
        <taxon>Pseudomonadati</taxon>
        <taxon>Pseudomonadota</taxon>
        <taxon>Betaproteobacteria</taxon>
        <taxon>Burkholderiales</taxon>
        <taxon>Burkholderiaceae</taxon>
        <taxon>Cupriavidus</taxon>
    </lineage>
</organism>
<keyword evidence="20" id="KW-1185">Reference proteome</keyword>
<feature type="domain" description="Response regulatory" evidence="17">
    <location>
        <begin position="865"/>
        <end position="984"/>
    </location>
</feature>
<dbReference type="Gene3D" id="3.30.565.10">
    <property type="entry name" value="Histidine kinase-like ATPase, C-terminal domain"/>
    <property type="match status" value="1"/>
</dbReference>
<dbReference type="Pfam" id="PF00512">
    <property type="entry name" value="HisKA"/>
    <property type="match status" value="1"/>
</dbReference>
<keyword evidence="11 15" id="KW-0472">Membrane</keyword>
<dbReference type="CDD" id="cd17546">
    <property type="entry name" value="REC_hyHK_CKI1_RcsC-like"/>
    <property type="match status" value="1"/>
</dbReference>
<evidence type="ECO:0000256" key="11">
    <source>
        <dbReference type="ARBA" id="ARBA00023136"/>
    </source>
</evidence>
<dbReference type="InterPro" id="IPR008207">
    <property type="entry name" value="Sig_transdc_His_kin_Hpt_dom"/>
</dbReference>
<dbReference type="RefSeq" id="WP_276266378.1">
    <property type="nucleotide sequence ID" value="NZ_JARJLM010000373.1"/>
</dbReference>
<feature type="transmembrane region" description="Helical" evidence="15">
    <location>
        <begin position="21"/>
        <end position="41"/>
    </location>
</feature>
<evidence type="ECO:0000256" key="15">
    <source>
        <dbReference type="SAM" id="Phobius"/>
    </source>
</evidence>
<dbReference type="SUPFAM" id="SSF55874">
    <property type="entry name" value="ATPase domain of HSP90 chaperone/DNA topoisomerase II/histidine kinase"/>
    <property type="match status" value="1"/>
</dbReference>
<evidence type="ECO:0000259" key="16">
    <source>
        <dbReference type="PROSITE" id="PS50109"/>
    </source>
</evidence>
<evidence type="ECO:0000313" key="19">
    <source>
        <dbReference type="EMBL" id="MDF3835664.1"/>
    </source>
</evidence>
<dbReference type="PROSITE" id="PS50110">
    <property type="entry name" value="RESPONSE_REGULATORY"/>
    <property type="match status" value="1"/>
</dbReference>
<gene>
    <name evidence="19" type="ORF">P3W85_22320</name>
</gene>
<dbReference type="PROSITE" id="PS50894">
    <property type="entry name" value="HPT"/>
    <property type="match status" value="1"/>
</dbReference>
<dbReference type="SMART" id="SM00388">
    <property type="entry name" value="HisKA"/>
    <property type="match status" value="1"/>
</dbReference>
<dbReference type="PANTHER" id="PTHR45339:SF1">
    <property type="entry name" value="HYBRID SIGNAL TRANSDUCTION HISTIDINE KINASE J"/>
    <property type="match status" value="1"/>
</dbReference>
<feature type="modified residue" description="4-aspartylphosphate" evidence="13">
    <location>
        <position position="919"/>
    </location>
</feature>
<dbReference type="Gene3D" id="1.10.287.130">
    <property type="match status" value="1"/>
</dbReference>
<dbReference type="PANTHER" id="PTHR45339">
    <property type="entry name" value="HYBRID SIGNAL TRANSDUCTION HISTIDINE KINASE J"/>
    <property type="match status" value="1"/>
</dbReference>
<feature type="compositionally biased region" description="Pro residues" evidence="14">
    <location>
        <begin position="998"/>
        <end position="1007"/>
    </location>
</feature>
<evidence type="ECO:0000256" key="5">
    <source>
        <dbReference type="ARBA" id="ARBA00022553"/>
    </source>
</evidence>
<protein>
    <recommendedName>
        <fullName evidence="3">histidine kinase</fullName>
        <ecNumber evidence="3">2.7.13.3</ecNumber>
    </recommendedName>
</protein>
<dbReference type="Gene3D" id="1.20.120.160">
    <property type="entry name" value="HPT domain"/>
    <property type="match status" value="1"/>
</dbReference>
<evidence type="ECO:0000256" key="12">
    <source>
        <dbReference type="PROSITE-ProRule" id="PRU00110"/>
    </source>
</evidence>
<keyword evidence="10" id="KW-0902">Two-component regulatory system</keyword>
<dbReference type="SMART" id="SM00387">
    <property type="entry name" value="HATPase_c"/>
    <property type="match status" value="1"/>
</dbReference>
<evidence type="ECO:0000256" key="2">
    <source>
        <dbReference type="ARBA" id="ARBA00004651"/>
    </source>
</evidence>
<dbReference type="InterPro" id="IPR004358">
    <property type="entry name" value="Sig_transdc_His_kin-like_C"/>
</dbReference>
<dbReference type="PRINTS" id="PR00344">
    <property type="entry name" value="BCTRLSENSOR"/>
</dbReference>
<dbReference type="CDD" id="cd00082">
    <property type="entry name" value="HisKA"/>
    <property type="match status" value="1"/>
</dbReference>
<comment type="catalytic activity">
    <reaction evidence="1">
        <text>ATP + protein L-histidine = ADP + protein N-phospho-L-histidine.</text>
        <dbReference type="EC" id="2.7.13.3"/>
    </reaction>
</comment>
<evidence type="ECO:0000259" key="18">
    <source>
        <dbReference type="PROSITE" id="PS50894"/>
    </source>
</evidence>
<dbReference type="EC" id="2.7.13.3" evidence="3"/>
<dbReference type="SUPFAM" id="SSF47384">
    <property type="entry name" value="Homodimeric domain of signal transducing histidine kinase"/>
    <property type="match status" value="1"/>
</dbReference>
<keyword evidence="5 13" id="KW-0597">Phosphoprotein</keyword>
<dbReference type="InterPro" id="IPR036097">
    <property type="entry name" value="HisK_dim/P_sf"/>
</dbReference>
<dbReference type="Gene3D" id="3.40.50.2300">
    <property type="match status" value="1"/>
</dbReference>
<dbReference type="Pfam" id="PF02518">
    <property type="entry name" value="HATPase_c"/>
    <property type="match status" value="1"/>
</dbReference>
<evidence type="ECO:0000256" key="3">
    <source>
        <dbReference type="ARBA" id="ARBA00012438"/>
    </source>
</evidence>
<keyword evidence="8" id="KW-0067">ATP-binding</keyword>
<evidence type="ECO:0000256" key="4">
    <source>
        <dbReference type="ARBA" id="ARBA00022475"/>
    </source>
</evidence>
<dbReference type="InterPro" id="IPR003594">
    <property type="entry name" value="HATPase_dom"/>
</dbReference>
<evidence type="ECO:0000259" key="17">
    <source>
        <dbReference type="PROSITE" id="PS50110"/>
    </source>
</evidence>
<evidence type="ECO:0000256" key="8">
    <source>
        <dbReference type="ARBA" id="ARBA00022840"/>
    </source>
</evidence>
<dbReference type="Pfam" id="PF00072">
    <property type="entry name" value="Response_reg"/>
    <property type="match status" value="1"/>
</dbReference>
<evidence type="ECO:0000256" key="1">
    <source>
        <dbReference type="ARBA" id="ARBA00000085"/>
    </source>
</evidence>
<evidence type="ECO:0000256" key="7">
    <source>
        <dbReference type="ARBA" id="ARBA00022741"/>
    </source>
</evidence>
<evidence type="ECO:0000256" key="6">
    <source>
        <dbReference type="ARBA" id="ARBA00022692"/>
    </source>
</evidence>
<evidence type="ECO:0000256" key="10">
    <source>
        <dbReference type="ARBA" id="ARBA00023012"/>
    </source>
</evidence>
<dbReference type="SMART" id="SM00448">
    <property type="entry name" value="REC"/>
    <property type="match status" value="1"/>
</dbReference>
<keyword evidence="7" id="KW-0547">Nucleotide-binding</keyword>
<dbReference type="EMBL" id="JARJLM010000373">
    <property type="protein sequence ID" value="MDF3835664.1"/>
    <property type="molecule type" value="Genomic_DNA"/>
</dbReference>
<dbReference type="InterPro" id="IPR005467">
    <property type="entry name" value="His_kinase_dom"/>
</dbReference>
<evidence type="ECO:0000256" key="14">
    <source>
        <dbReference type="SAM" id="MobiDB-lite"/>
    </source>
</evidence>
<evidence type="ECO:0000256" key="13">
    <source>
        <dbReference type="PROSITE-ProRule" id="PRU00169"/>
    </source>
</evidence>
<accession>A0ABT6ASR2</accession>
<dbReference type="PROSITE" id="PS50109">
    <property type="entry name" value="HIS_KIN"/>
    <property type="match status" value="1"/>
</dbReference>
<dbReference type="SUPFAM" id="SSF47226">
    <property type="entry name" value="Histidine-containing phosphotransfer domain, HPT domain"/>
    <property type="match status" value="1"/>
</dbReference>
<comment type="subcellular location">
    <subcellularLocation>
        <location evidence="2">Cell membrane</location>
        <topology evidence="2">Multi-pass membrane protein</topology>
    </subcellularLocation>
</comment>
<dbReference type="InterPro" id="IPR003661">
    <property type="entry name" value="HisK_dim/P_dom"/>
</dbReference>
<feature type="domain" description="Histidine kinase" evidence="16">
    <location>
        <begin position="504"/>
        <end position="728"/>
    </location>
</feature>
<dbReference type="InterPro" id="IPR001789">
    <property type="entry name" value="Sig_transdc_resp-reg_receiver"/>
</dbReference>